<proteinExistence type="predicted"/>
<dbReference type="EMBL" id="LR797097">
    <property type="protein sequence ID" value="CAB4186648.1"/>
    <property type="molecule type" value="Genomic_DNA"/>
</dbReference>
<keyword evidence="1" id="KW-0812">Transmembrane</keyword>
<evidence type="ECO:0000256" key="1">
    <source>
        <dbReference type="SAM" id="Phobius"/>
    </source>
</evidence>
<feature type="transmembrane region" description="Helical" evidence="1">
    <location>
        <begin position="43"/>
        <end position="64"/>
    </location>
</feature>
<evidence type="ECO:0000313" key="2">
    <source>
        <dbReference type="EMBL" id="CAB4186648.1"/>
    </source>
</evidence>
<accession>A0A6J5QZJ8</accession>
<protein>
    <submittedName>
        <fullName evidence="2">Uncharacterized protein</fullName>
    </submittedName>
</protein>
<organism evidence="2">
    <name type="scientific">uncultured Caudovirales phage</name>
    <dbReference type="NCBI Taxonomy" id="2100421"/>
    <lineage>
        <taxon>Viruses</taxon>
        <taxon>Duplodnaviria</taxon>
        <taxon>Heunggongvirae</taxon>
        <taxon>Uroviricota</taxon>
        <taxon>Caudoviricetes</taxon>
        <taxon>Peduoviridae</taxon>
        <taxon>Maltschvirus</taxon>
        <taxon>Maltschvirus maltsch</taxon>
    </lineage>
</organism>
<sequence length="101" mass="11135">MSPVDPSLIETAEDFKRGGWIVAVLGALGAIARLIITDEKWQAIIWVRKALAGAIVGTLVYFGINHAPMDAMYKGIIYSSTGALAPDIFEWLKRKFIKQTK</sequence>
<gene>
    <name evidence="2" type="ORF">UFOVP1151_33</name>
</gene>
<keyword evidence="1" id="KW-0472">Membrane</keyword>
<keyword evidence="1" id="KW-1133">Transmembrane helix</keyword>
<name>A0A6J5QZJ8_9CAUD</name>
<feature type="transmembrane region" description="Helical" evidence="1">
    <location>
        <begin position="20"/>
        <end position="36"/>
    </location>
</feature>
<reference evidence="2" key="1">
    <citation type="submission" date="2020-05" db="EMBL/GenBank/DDBJ databases">
        <authorList>
            <person name="Chiriac C."/>
            <person name="Salcher M."/>
            <person name="Ghai R."/>
            <person name="Kavagutti S V."/>
        </authorList>
    </citation>
    <scope>NUCLEOTIDE SEQUENCE</scope>
</reference>